<dbReference type="RefSeq" id="WP_306981848.1">
    <property type="nucleotide sequence ID" value="NZ_JAUSUA010000002.1"/>
</dbReference>
<reference evidence="1 2" key="1">
    <citation type="submission" date="2023-07" db="EMBL/GenBank/DDBJ databases">
        <title>Genomic Encyclopedia of Type Strains, Phase IV (KMG-IV): sequencing the most valuable type-strain genomes for metagenomic binning, comparative biology and taxonomic classification.</title>
        <authorList>
            <person name="Goeker M."/>
        </authorList>
    </citation>
    <scope>NUCLEOTIDE SEQUENCE [LARGE SCALE GENOMIC DNA]</scope>
    <source>
        <strain evidence="1 2">DSM 19154</strain>
    </source>
</reference>
<name>A0ABT9YGG0_9BACI</name>
<organism evidence="1 2">
    <name type="scientific">Alkalicoccobacillus murimartini</name>
    <dbReference type="NCBI Taxonomy" id="171685"/>
    <lineage>
        <taxon>Bacteria</taxon>
        <taxon>Bacillati</taxon>
        <taxon>Bacillota</taxon>
        <taxon>Bacilli</taxon>
        <taxon>Bacillales</taxon>
        <taxon>Bacillaceae</taxon>
        <taxon>Alkalicoccobacillus</taxon>
    </lineage>
</organism>
<keyword evidence="2" id="KW-1185">Reference proteome</keyword>
<proteinExistence type="predicted"/>
<accession>A0ABT9YGG0</accession>
<evidence type="ECO:0000313" key="1">
    <source>
        <dbReference type="EMBL" id="MDQ0206946.1"/>
    </source>
</evidence>
<comment type="caution">
    <text evidence="1">The sequence shown here is derived from an EMBL/GenBank/DDBJ whole genome shotgun (WGS) entry which is preliminary data.</text>
</comment>
<sequence>MNKKFLISIIIILILISTTAIFLLNSQETVSENELDKYESAITIFYLNADYSSYEETNDPQDIKVEPSNVTESIVERWRALTEAYPEAGYPVEAVEQEDWLKAGERYLQTNGNRSQLVSDISETFPEESPQPVARSFNDYIQLGEVFNEELKERMIEEGLEFKD</sequence>
<dbReference type="EMBL" id="JAUSUA010000002">
    <property type="protein sequence ID" value="MDQ0206946.1"/>
    <property type="molecule type" value="Genomic_DNA"/>
</dbReference>
<protein>
    <submittedName>
        <fullName evidence="1">Uncharacterized protein</fullName>
    </submittedName>
</protein>
<dbReference type="Proteomes" id="UP001225034">
    <property type="component" value="Unassembled WGS sequence"/>
</dbReference>
<evidence type="ECO:0000313" key="2">
    <source>
        <dbReference type="Proteomes" id="UP001225034"/>
    </source>
</evidence>
<gene>
    <name evidence="1" type="ORF">J2S05_001745</name>
</gene>